<dbReference type="PANTHER" id="PTHR43767:SF8">
    <property type="entry name" value="LONG-CHAIN-FATTY-ACID--COA LIGASE"/>
    <property type="match status" value="1"/>
</dbReference>
<evidence type="ECO:0000313" key="4">
    <source>
        <dbReference type="Proteomes" id="UP001237737"/>
    </source>
</evidence>
<proteinExistence type="predicted"/>
<dbReference type="Proteomes" id="UP001237737">
    <property type="component" value="Unassembled WGS sequence"/>
</dbReference>
<evidence type="ECO:0000256" key="1">
    <source>
        <dbReference type="ARBA" id="ARBA00022598"/>
    </source>
</evidence>
<dbReference type="InterPro" id="IPR000873">
    <property type="entry name" value="AMP-dep_synth/lig_dom"/>
</dbReference>
<keyword evidence="1" id="KW-0436">Ligase</keyword>
<feature type="domain" description="AMP-dependent synthetase/ligase" evidence="2">
    <location>
        <begin position="10"/>
        <end position="338"/>
    </location>
</feature>
<dbReference type="Gene3D" id="3.30.300.30">
    <property type="match status" value="1"/>
</dbReference>
<dbReference type="InterPro" id="IPR020845">
    <property type="entry name" value="AMP-binding_CS"/>
</dbReference>
<dbReference type="InterPro" id="IPR042099">
    <property type="entry name" value="ANL_N_sf"/>
</dbReference>
<dbReference type="RefSeq" id="WP_306846972.1">
    <property type="nucleotide sequence ID" value="NZ_JAUSSK010000001.1"/>
</dbReference>
<dbReference type="PROSITE" id="PS00455">
    <property type="entry name" value="AMP_BINDING"/>
    <property type="match status" value="1"/>
</dbReference>
<dbReference type="SUPFAM" id="SSF56801">
    <property type="entry name" value="Acetyl-CoA synthetase-like"/>
    <property type="match status" value="1"/>
</dbReference>
<accession>A0ABT9SU58</accession>
<dbReference type="InterPro" id="IPR045851">
    <property type="entry name" value="AMP-bd_C_sf"/>
</dbReference>
<keyword evidence="4" id="KW-1185">Reference proteome</keyword>
<organism evidence="3 4">
    <name type="scientific">Luteibacter jiangsuensis</name>
    <dbReference type="NCBI Taxonomy" id="637577"/>
    <lineage>
        <taxon>Bacteria</taxon>
        <taxon>Pseudomonadati</taxon>
        <taxon>Pseudomonadota</taxon>
        <taxon>Gammaproteobacteria</taxon>
        <taxon>Lysobacterales</taxon>
        <taxon>Rhodanobacteraceae</taxon>
        <taxon>Luteibacter</taxon>
    </lineage>
</organism>
<dbReference type="PANTHER" id="PTHR43767">
    <property type="entry name" value="LONG-CHAIN-FATTY-ACID--COA LIGASE"/>
    <property type="match status" value="1"/>
</dbReference>
<sequence>MRNILKQMARHALTQPDKIALSDGVSTLTYRDLNRAIAELGVRIAAERVAVMMDNGVAWPVVDLAIVACGAVSIPVPAFFSDGQIEHLLADAAPDLLITDRPERGVALSRMLYHETIVVAGTELHLFSLEVKNRRTLPSDTSKITYTSGTTGHPKGVCVTCAAIGQVTESLASAVSAEPGDRSLTVLPLSTLLANIGGIYVPLSRGATAMLPSLTQCGFTGSSSVEPQAFLAAFHRFAPSATILVPQLLKLLVECVQGGAPLPSTLRFVAVGGAPCSEPLIGRAKALGIPVYEGYGLSEATSVVCMNRPGSERPGSVGMPLPHARVRIADDGEIIVAGALFGGYLGLYGAPPGTWHTGDTGWLDSDGFLYVNGRKKTAFATAYGRNVSPEWVESELVATRAILQAAVFGEGRDFNVAVIVPAPGASPGQVDSAIDAANARLPDYARIHAWCPAECPFSARDGLARPNGGLDRQAIAARYATHLDALYEREAPHVHP</sequence>
<dbReference type="Pfam" id="PF00501">
    <property type="entry name" value="AMP-binding"/>
    <property type="match status" value="1"/>
</dbReference>
<comment type="caution">
    <text evidence="3">The sequence shown here is derived from an EMBL/GenBank/DDBJ whole genome shotgun (WGS) entry which is preliminary data.</text>
</comment>
<dbReference type="Pfam" id="PF23562">
    <property type="entry name" value="AMP-binding_C_3"/>
    <property type="match status" value="1"/>
</dbReference>
<gene>
    <name evidence="3" type="ORF">J2T07_000479</name>
</gene>
<evidence type="ECO:0000259" key="2">
    <source>
        <dbReference type="Pfam" id="PF00501"/>
    </source>
</evidence>
<reference evidence="3 4" key="1">
    <citation type="submission" date="2023-07" db="EMBL/GenBank/DDBJ databases">
        <title>Sorghum-associated microbial communities from plants grown in Nebraska, USA.</title>
        <authorList>
            <person name="Schachtman D."/>
        </authorList>
    </citation>
    <scope>NUCLEOTIDE SEQUENCE [LARGE SCALE GENOMIC DNA]</scope>
    <source>
        <strain evidence="3 4">CC60</strain>
    </source>
</reference>
<protein>
    <submittedName>
        <fullName evidence="3">Long-subunit acyl-CoA synthetase (AMP-forming)</fullName>
    </submittedName>
</protein>
<dbReference type="Gene3D" id="3.40.50.12780">
    <property type="entry name" value="N-terminal domain of ligase-like"/>
    <property type="match status" value="1"/>
</dbReference>
<name>A0ABT9SU58_9GAMM</name>
<dbReference type="EMBL" id="JAUSSK010000001">
    <property type="protein sequence ID" value="MDQ0008320.1"/>
    <property type="molecule type" value="Genomic_DNA"/>
</dbReference>
<dbReference type="InterPro" id="IPR050237">
    <property type="entry name" value="ATP-dep_AMP-bd_enzyme"/>
</dbReference>
<evidence type="ECO:0000313" key="3">
    <source>
        <dbReference type="EMBL" id="MDQ0008320.1"/>
    </source>
</evidence>